<evidence type="ECO:0000313" key="1">
    <source>
        <dbReference type="EMBL" id="KAI9451242.1"/>
    </source>
</evidence>
<gene>
    <name evidence="1" type="ORF">F5148DRAFT_552699</name>
</gene>
<dbReference type="Proteomes" id="UP001207468">
    <property type="component" value="Unassembled WGS sequence"/>
</dbReference>
<evidence type="ECO:0000313" key="2">
    <source>
        <dbReference type="Proteomes" id="UP001207468"/>
    </source>
</evidence>
<keyword evidence="2" id="KW-1185">Reference proteome</keyword>
<reference evidence="1" key="1">
    <citation type="submission" date="2021-03" db="EMBL/GenBank/DDBJ databases">
        <title>Evolutionary priming and transition to the ectomycorrhizal habit in an iconic lineage of mushroom-forming fungi: is preadaptation a requirement?</title>
        <authorList>
            <consortium name="DOE Joint Genome Institute"/>
            <person name="Looney B.P."/>
            <person name="Miyauchi S."/>
            <person name="Morin E."/>
            <person name="Drula E."/>
            <person name="Courty P.E."/>
            <person name="Chicoki N."/>
            <person name="Fauchery L."/>
            <person name="Kohler A."/>
            <person name="Kuo A."/>
            <person name="LaButti K."/>
            <person name="Pangilinan J."/>
            <person name="Lipzen A."/>
            <person name="Riley R."/>
            <person name="Andreopoulos W."/>
            <person name="He G."/>
            <person name="Johnson J."/>
            <person name="Barry K.W."/>
            <person name="Grigoriev I.V."/>
            <person name="Nagy L."/>
            <person name="Hibbett D."/>
            <person name="Henrissat B."/>
            <person name="Matheny P.B."/>
            <person name="Labbe J."/>
            <person name="Martin A.F."/>
        </authorList>
    </citation>
    <scope>NUCLEOTIDE SEQUENCE</scope>
    <source>
        <strain evidence="1">BPL698</strain>
    </source>
</reference>
<comment type="caution">
    <text evidence="1">The sequence shown here is derived from an EMBL/GenBank/DDBJ whole genome shotgun (WGS) entry which is preliminary data.</text>
</comment>
<sequence>MSAHQPNAPPHDSAPAGAGHSVPAPLATAQTVLSFLGHANAAREHPSDPSTAATALGAAQTVLSRLASSSSSTPPAVPHPALAVKPIPELPQEHPAEASPHALVPPAAEASRRPVSDPSVPGPTSVSSHGGASGSGNGGNRAITPPRGTARVTRSYSALPEAIPPPPPPPRPVYVSHGGGAGVYRRPTTLYPDSEAAWLAHNEGEIVRSLTTTLRSSWPADHPDGFSSSQSRERNVEQRLATTIKAAKDEFDKSTKQASQTDWLQTIAIGLQVLIGALTTALGAALSGKNTSVAISILGGTSTLVASYLARTKGSNEPQQSQQRSQALDHFLREINSFVLDHGHEVGNKWDDKIHGYRFGLEVLLGNKPGSVTVNPETGPNNGQEKGSGLNNTSAGSQVGGNGFVPPRKEFV</sequence>
<organism evidence="1 2">
    <name type="scientific">Russula earlei</name>
    <dbReference type="NCBI Taxonomy" id="71964"/>
    <lineage>
        <taxon>Eukaryota</taxon>
        <taxon>Fungi</taxon>
        <taxon>Dikarya</taxon>
        <taxon>Basidiomycota</taxon>
        <taxon>Agaricomycotina</taxon>
        <taxon>Agaricomycetes</taxon>
        <taxon>Russulales</taxon>
        <taxon>Russulaceae</taxon>
        <taxon>Russula</taxon>
    </lineage>
</organism>
<protein>
    <submittedName>
        <fullName evidence="1">Uncharacterized protein</fullName>
    </submittedName>
</protein>
<dbReference type="EMBL" id="JAGFNK010000385">
    <property type="protein sequence ID" value="KAI9451242.1"/>
    <property type="molecule type" value="Genomic_DNA"/>
</dbReference>
<name>A0ACC0TWY8_9AGAM</name>
<accession>A0ACC0TWY8</accession>
<proteinExistence type="predicted"/>